<dbReference type="RefSeq" id="WP_117532817.1">
    <property type="nucleotide sequence ID" value="NZ_CAUFKS010000006.1"/>
</dbReference>
<evidence type="ECO:0000313" key="3">
    <source>
        <dbReference type="Proteomes" id="UP000261212"/>
    </source>
</evidence>
<feature type="region of interest" description="Disordered" evidence="1">
    <location>
        <begin position="54"/>
        <end position="73"/>
    </location>
</feature>
<dbReference type="AlphaFoldDB" id="A0A3E3DUZ3"/>
<dbReference type="Proteomes" id="UP000261212">
    <property type="component" value="Unassembled WGS sequence"/>
</dbReference>
<accession>A0A3E3DUZ3</accession>
<gene>
    <name evidence="2" type="ORF">DW687_11620</name>
</gene>
<reference evidence="2 3" key="1">
    <citation type="submission" date="2018-08" db="EMBL/GenBank/DDBJ databases">
        <title>A genome reference for cultivated species of the human gut microbiota.</title>
        <authorList>
            <person name="Zou Y."/>
            <person name="Xue W."/>
            <person name="Luo G."/>
        </authorList>
    </citation>
    <scope>NUCLEOTIDE SEQUENCE [LARGE SCALE GENOMIC DNA]</scope>
    <source>
        <strain evidence="2 3">AM25-6</strain>
    </source>
</reference>
<feature type="region of interest" description="Disordered" evidence="1">
    <location>
        <begin position="127"/>
        <end position="172"/>
    </location>
</feature>
<name>A0A3E3DUZ3_9FIRM</name>
<protein>
    <submittedName>
        <fullName evidence="2">Uncharacterized protein</fullName>
    </submittedName>
</protein>
<feature type="compositionally biased region" description="Polar residues" evidence="1">
    <location>
        <begin position="55"/>
        <end position="73"/>
    </location>
</feature>
<evidence type="ECO:0000313" key="2">
    <source>
        <dbReference type="EMBL" id="RGD73100.1"/>
    </source>
</evidence>
<sequence>MISKNDKCLKGKKSIALLLILLLIGFAVVLPNFMGNSKVSENVSIEDNKIPLASGENTSKSTYANNGSTSDMNVKSVNNNAVATLNSVGRVSFNSTLNTVKSVSTENNNVVNPNVIGNDVIVPSDLNEEEVQPEQPSDSEQETVVPSEPEQPELSDKEETQQPEEPSKPALTAKDGIEWLEKQLNAEGSDLYNYFHGGKGDTFNGSLDSNGYNFAPNVNEALLKEFGLDNMDNITYRIWKDKSNGQYNIFWADCGIKNNGNGDSIESTVTKYNTKDKVYIEGTATVTVKNDGKDNLCTIDGSSFKEKEATKEEKDIKFVKTVKTIGQENINEEKTVVENEMKADTEQVTDEKNVSDEEVTEVEIINEEAEVSAENDTEETMTEETYEQIENVVENQNADLVISEME</sequence>
<organism evidence="2 3">
    <name type="scientific">Anaerofustis stercorihominis</name>
    <dbReference type="NCBI Taxonomy" id="214853"/>
    <lineage>
        <taxon>Bacteria</taxon>
        <taxon>Bacillati</taxon>
        <taxon>Bacillota</taxon>
        <taxon>Clostridia</taxon>
        <taxon>Eubacteriales</taxon>
        <taxon>Eubacteriaceae</taxon>
        <taxon>Anaerofustis</taxon>
    </lineage>
</organism>
<proteinExistence type="predicted"/>
<dbReference type="EMBL" id="QUSM01000008">
    <property type="protein sequence ID" value="RGD73100.1"/>
    <property type="molecule type" value="Genomic_DNA"/>
</dbReference>
<evidence type="ECO:0000256" key="1">
    <source>
        <dbReference type="SAM" id="MobiDB-lite"/>
    </source>
</evidence>
<feature type="compositionally biased region" description="Acidic residues" evidence="1">
    <location>
        <begin position="127"/>
        <end position="141"/>
    </location>
</feature>
<comment type="caution">
    <text evidence="2">The sequence shown here is derived from an EMBL/GenBank/DDBJ whole genome shotgun (WGS) entry which is preliminary data.</text>
</comment>